<dbReference type="GO" id="GO:0016020">
    <property type="term" value="C:membrane"/>
    <property type="evidence" value="ECO:0007669"/>
    <property type="project" value="UniProtKB-SubCell"/>
</dbReference>
<feature type="transmembrane region" description="Helical" evidence="6">
    <location>
        <begin position="300"/>
        <end position="318"/>
    </location>
</feature>
<evidence type="ECO:0000256" key="3">
    <source>
        <dbReference type="ARBA" id="ARBA00022989"/>
    </source>
</evidence>
<dbReference type="OMA" id="GTWGYED"/>
<evidence type="ECO:0000313" key="9">
    <source>
        <dbReference type="Proteomes" id="UP001149090"/>
    </source>
</evidence>
<evidence type="ECO:0000256" key="4">
    <source>
        <dbReference type="ARBA" id="ARBA00023136"/>
    </source>
</evidence>
<comment type="subcellular location">
    <subcellularLocation>
        <location evidence="1">Membrane</location>
        <topology evidence="1">Multi-pass membrane protein</topology>
    </subcellularLocation>
</comment>
<evidence type="ECO:0000256" key="5">
    <source>
        <dbReference type="SAM" id="MobiDB-lite"/>
    </source>
</evidence>
<dbReference type="Pfam" id="PF04547">
    <property type="entry name" value="Anoctamin"/>
    <property type="match status" value="1"/>
</dbReference>
<dbReference type="OrthoDB" id="296386at2759"/>
<feature type="transmembrane region" description="Helical" evidence="6">
    <location>
        <begin position="599"/>
        <end position="625"/>
    </location>
</feature>
<proteinExistence type="predicted"/>
<accession>A0A9Q0LGN8</accession>
<evidence type="ECO:0000313" key="8">
    <source>
        <dbReference type="EMBL" id="KAJ5072502.1"/>
    </source>
</evidence>
<evidence type="ECO:0000256" key="6">
    <source>
        <dbReference type="SAM" id="Phobius"/>
    </source>
</evidence>
<evidence type="ECO:0000256" key="2">
    <source>
        <dbReference type="ARBA" id="ARBA00022692"/>
    </source>
</evidence>
<keyword evidence="2 6" id="KW-0812">Transmembrane</keyword>
<feature type="domain" description="Anoctamin transmembrane" evidence="7">
    <location>
        <begin position="253"/>
        <end position="678"/>
    </location>
</feature>
<dbReference type="GO" id="GO:0005254">
    <property type="term" value="F:chloride channel activity"/>
    <property type="evidence" value="ECO:0007669"/>
    <property type="project" value="TreeGrafter"/>
</dbReference>
<evidence type="ECO:0000259" key="7">
    <source>
        <dbReference type="Pfam" id="PF04547"/>
    </source>
</evidence>
<comment type="caution">
    <text evidence="8">The sequence shown here is derived from an EMBL/GenBank/DDBJ whole genome shotgun (WGS) entry which is preliminary data.</text>
</comment>
<feature type="transmembrane region" description="Helical" evidence="6">
    <location>
        <begin position="447"/>
        <end position="472"/>
    </location>
</feature>
<dbReference type="InterPro" id="IPR049452">
    <property type="entry name" value="Anoctamin_TM"/>
</dbReference>
<sequence>MSKDTENDFLIQSEVTQPLISAENQPKPTQYVDNDNEIPKDNQFNLSDKSDDDLIDDEQMENVFAQDEGEAFYEWVFVFAEQDSNETGFCKKKVSEEKLFKVQEKKGKIKGWITDAGLSIRESSSSENTFSYMEIGATNKTLEEWAEKSKLRIQILGPTEEDNLGYAEFISSKKGLYKRATEECMFTSSERQKIIRTIIETRKKDGGCGLNPTKLIKRKYVTDIFALHNYSELDPLINRWSKSCRPSQPLDKVRDYFGENVAFYFTYLGFYTKWLILLSIISIPFGIIQLKQHTPAPPSALFYSFILAIWITVFIEFWKRKSYTKALHWDTLFYEREEQIRPEFRGKMVVSEITGEEEPYYPGWKRKFKYIITYSVVCVFIAIAIVASVEINRKRLLENERHLPTNEMIGYSIATGVCIFVLNYLFQKVAPLLNDWENHRTDTDYENALIVKFFLFQFINSFTALFCIAFIAKDPTYLSAQLSSILIFRQAIGNVQEVLIPWIRGKLKIRKQKKKLRALQEMGLDMIQISPIETQSKFPRYDYTIDDYSEMMIQLGYVSLFSTVFPVSAILALLNNVIEIRSDSYKLRAMKRPEPRPANGIGTWLTILEIMAFLIIISNTAFVAIASKDQLDPYFDSSISDAQELWFLVAAEHILVFIKISLRYIIPDVPQEVEDAFQKDIYENRLASPVTKTQFFDRSLLDESTQEK</sequence>
<dbReference type="Proteomes" id="UP001149090">
    <property type="component" value="Unassembled WGS sequence"/>
</dbReference>
<keyword evidence="4 6" id="KW-0472">Membrane</keyword>
<gene>
    <name evidence="8" type="ORF">M0811_01517</name>
</gene>
<feature type="transmembrane region" description="Helical" evidence="6">
    <location>
        <begin position="409"/>
        <end position="426"/>
    </location>
</feature>
<dbReference type="InterPro" id="IPR007632">
    <property type="entry name" value="Anoctamin"/>
</dbReference>
<organism evidence="8 9">
    <name type="scientific">Anaeramoeba ignava</name>
    <name type="common">Anaerobic marine amoeba</name>
    <dbReference type="NCBI Taxonomy" id="1746090"/>
    <lineage>
        <taxon>Eukaryota</taxon>
        <taxon>Metamonada</taxon>
        <taxon>Anaeramoebidae</taxon>
        <taxon>Anaeramoeba</taxon>
    </lineage>
</organism>
<dbReference type="AlphaFoldDB" id="A0A9Q0LGN8"/>
<keyword evidence="9" id="KW-1185">Reference proteome</keyword>
<reference evidence="8" key="1">
    <citation type="submission" date="2022-10" db="EMBL/GenBank/DDBJ databases">
        <title>Novel sulphate-reducing endosymbionts in the free-living metamonad Anaeramoeba.</title>
        <authorList>
            <person name="Jerlstrom-Hultqvist J."/>
            <person name="Cepicka I."/>
            <person name="Gallot-Lavallee L."/>
            <person name="Salas-Leiva D."/>
            <person name="Curtis B.A."/>
            <person name="Zahonova K."/>
            <person name="Pipaliya S."/>
            <person name="Dacks J."/>
            <person name="Roger A.J."/>
        </authorList>
    </citation>
    <scope>NUCLEOTIDE SEQUENCE</scope>
    <source>
        <strain evidence="8">BMAN</strain>
    </source>
</reference>
<dbReference type="EMBL" id="JAPDFW010000081">
    <property type="protein sequence ID" value="KAJ5072502.1"/>
    <property type="molecule type" value="Genomic_DNA"/>
</dbReference>
<name>A0A9Q0LGN8_ANAIG</name>
<feature type="transmembrane region" description="Helical" evidence="6">
    <location>
        <begin position="557"/>
        <end position="578"/>
    </location>
</feature>
<keyword evidence="3 6" id="KW-1133">Transmembrane helix</keyword>
<protein>
    <submittedName>
        <fullName evidence="8">Ngep-related</fullName>
    </submittedName>
</protein>
<evidence type="ECO:0000256" key="1">
    <source>
        <dbReference type="ARBA" id="ARBA00004141"/>
    </source>
</evidence>
<dbReference type="PANTHER" id="PTHR12308">
    <property type="entry name" value="ANOCTAMIN"/>
    <property type="match status" value="1"/>
</dbReference>
<feature type="compositionally biased region" description="Polar residues" evidence="5">
    <location>
        <begin position="13"/>
        <end position="33"/>
    </location>
</feature>
<feature type="transmembrane region" description="Helical" evidence="6">
    <location>
        <begin position="261"/>
        <end position="288"/>
    </location>
</feature>
<dbReference type="PANTHER" id="PTHR12308:SF73">
    <property type="entry name" value="ANOCTAMIN"/>
    <property type="match status" value="1"/>
</dbReference>
<feature type="transmembrane region" description="Helical" evidence="6">
    <location>
        <begin position="370"/>
        <end position="389"/>
    </location>
</feature>
<feature type="region of interest" description="Disordered" evidence="5">
    <location>
        <begin position="1"/>
        <end position="47"/>
    </location>
</feature>